<dbReference type="Pfam" id="PF01435">
    <property type="entry name" value="Peptidase_M48"/>
    <property type="match status" value="1"/>
</dbReference>
<evidence type="ECO:0000313" key="15">
    <source>
        <dbReference type="Proteomes" id="UP000463951"/>
    </source>
</evidence>
<feature type="domain" description="Peptidase M48" evidence="13">
    <location>
        <begin position="113"/>
        <end position="328"/>
    </location>
</feature>
<dbReference type="InterPro" id="IPR001915">
    <property type="entry name" value="Peptidase_M48"/>
</dbReference>
<evidence type="ECO:0000256" key="8">
    <source>
        <dbReference type="ARBA" id="ARBA00023049"/>
    </source>
</evidence>
<keyword evidence="3 12" id="KW-0812">Transmembrane</keyword>
<evidence type="ECO:0000313" key="14">
    <source>
        <dbReference type="EMBL" id="BBJ41805.1"/>
    </source>
</evidence>
<accession>A0A499UIX3</accession>
<dbReference type="GO" id="GO:0004222">
    <property type="term" value="F:metalloendopeptidase activity"/>
    <property type="evidence" value="ECO:0007669"/>
    <property type="project" value="InterPro"/>
</dbReference>
<dbReference type="PANTHER" id="PTHR43221">
    <property type="entry name" value="PROTEASE HTPX"/>
    <property type="match status" value="1"/>
</dbReference>
<name>A0A499UIX3_9ACTN</name>
<keyword evidence="7 12" id="KW-1133">Transmembrane helix</keyword>
<dbReference type="PANTHER" id="PTHR43221:SF2">
    <property type="entry name" value="PROTEASE HTPX HOMOLOG"/>
    <property type="match status" value="1"/>
</dbReference>
<keyword evidence="5 10" id="KW-0378">Hydrolase</keyword>
<sequence length="339" mass="36862">MRPAPPYPRTPPPAAPPPPVPHPHELRFEQRRVHISERQRGADDTAIGRLLLHVPNFLCSLLVVSLVSMVFGALGIVLVLAWLASGALVFHRPTERALARYVLKLRPPTPQELARLVPVWREVLARAGIEQHTYELWVEDSEELNAVAAAGHMVGVTRFALERLPSGQLAAVLAHELGHHVGGHSWSGLLGYWYALPGRIAWRLMLILTYVAIRVSGLFFWAGPLFVVIVFGVLAIATIGFLYGLPLLVLLMPYLLAAVGRRAEFHADQQAAALGFAPMLAEVLSRLQASEQHAAAVAAAGGKRVKRQGALARLLDSHPAYPARLERLGPYLGPPTGAG</sequence>
<dbReference type="Proteomes" id="UP000463951">
    <property type="component" value="Chromosome"/>
</dbReference>
<dbReference type="AlphaFoldDB" id="A0A499UIX3"/>
<evidence type="ECO:0000256" key="12">
    <source>
        <dbReference type="SAM" id="Phobius"/>
    </source>
</evidence>
<dbReference type="GO" id="GO:0046872">
    <property type="term" value="F:metal ion binding"/>
    <property type="evidence" value="ECO:0007669"/>
    <property type="project" value="UniProtKB-KW"/>
</dbReference>
<feature type="transmembrane region" description="Helical" evidence="12">
    <location>
        <begin position="228"/>
        <end position="256"/>
    </location>
</feature>
<organism evidence="14 15">
    <name type="scientific">Streptomyces antimycoticus</name>
    <dbReference type="NCBI Taxonomy" id="68175"/>
    <lineage>
        <taxon>Bacteria</taxon>
        <taxon>Bacillati</taxon>
        <taxon>Actinomycetota</taxon>
        <taxon>Actinomycetes</taxon>
        <taxon>Kitasatosporales</taxon>
        <taxon>Streptomycetaceae</taxon>
        <taxon>Streptomyces</taxon>
        <taxon>Streptomyces violaceusniger group</taxon>
    </lineage>
</organism>
<evidence type="ECO:0000256" key="2">
    <source>
        <dbReference type="ARBA" id="ARBA00022670"/>
    </source>
</evidence>
<evidence type="ECO:0000256" key="7">
    <source>
        <dbReference type="ARBA" id="ARBA00022989"/>
    </source>
</evidence>
<evidence type="ECO:0000256" key="10">
    <source>
        <dbReference type="RuleBase" id="RU003983"/>
    </source>
</evidence>
<keyword evidence="4" id="KW-0479">Metal-binding</keyword>
<comment type="similarity">
    <text evidence="10">Belongs to the peptidase M48 family.</text>
</comment>
<keyword evidence="6 10" id="KW-0862">Zinc</keyword>
<comment type="cofactor">
    <cofactor evidence="10">
        <name>Zn(2+)</name>
        <dbReference type="ChEBI" id="CHEBI:29105"/>
    </cofactor>
    <text evidence="10">Binds 1 zinc ion per subunit.</text>
</comment>
<feature type="compositionally biased region" description="Pro residues" evidence="11">
    <location>
        <begin position="1"/>
        <end position="21"/>
    </location>
</feature>
<dbReference type="Gene3D" id="3.30.2010.10">
    <property type="entry name" value="Metalloproteases ('zincins'), catalytic domain"/>
    <property type="match status" value="1"/>
</dbReference>
<keyword evidence="8 10" id="KW-0482">Metalloprotease</keyword>
<keyword evidence="1" id="KW-1003">Cell membrane</keyword>
<dbReference type="EMBL" id="AP019620">
    <property type="protein sequence ID" value="BBJ41805.1"/>
    <property type="molecule type" value="Genomic_DNA"/>
</dbReference>
<feature type="transmembrane region" description="Helical" evidence="12">
    <location>
        <begin position="61"/>
        <end position="90"/>
    </location>
</feature>
<evidence type="ECO:0000259" key="13">
    <source>
        <dbReference type="Pfam" id="PF01435"/>
    </source>
</evidence>
<protein>
    <submittedName>
        <fullName evidence="14">Peptidase M48</fullName>
    </submittedName>
</protein>
<evidence type="ECO:0000256" key="1">
    <source>
        <dbReference type="ARBA" id="ARBA00022475"/>
    </source>
</evidence>
<dbReference type="InterPro" id="IPR050083">
    <property type="entry name" value="HtpX_protease"/>
</dbReference>
<evidence type="ECO:0000256" key="11">
    <source>
        <dbReference type="SAM" id="MobiDB-lite"/>
    </source>
</evidence>
<keyword evidence="2 10" id="KW-0645">Protease</keyword>
<reference evidence="14 15" key="1">
    <citation type="journal article" date="2020" name="Int. J. Syst. Evol. Microbiol.">
        <title>Reclassification of Streptomyces castelarensis and Streptomyces sporoclivatus as later heterotypic synonyms of Streptomyces antimycoticus.</title>
        <authorList>
            <person name="Komaki H."/>
            <person name="Tamura T."/>
        </authorList>
    </citation>
    <scope>NUCLEOTIDE SEQUENCE [LARGE SCALE GENOMIC DNA]</scope>
    <source>
        <strain evidence="14 15">NBRC 100767</strain>
    </source>
</reference>
<evidence type="ECO:0000256" key="6">
    <source>
        <dbReference type="ARBA" id="ARBA00022833"/>
    </source>
</evidence>
<gene>
    <name evidence="14" type="ORF">SSPO_045230</name>
</gene>
<evidence type="ECO:0000256" key="4">
    <source>
        <dbReference type="ARBA" id="ARBA00022723"/>
    </source>
</evidence>
<feature type="transmembrane region" description="Helical" evidence="12">
    <location>
        <begin position="200"/>
        <end position="222"/>
    </location>
</feature>
<feature type="region of interest" description="Disordered" evidence="11">
    <location>
        <begin position="1"/>
        <end position="23"/>
    </location>
</feature>
<evidence type="ECO:0000256" key="5">
    <source>
        <dbReference type="ARBA" id="ARBA00022801"/>
    </source>
</evidence>
<proteinExistence type="inferred from homology"/>
<evidence type="ECO:0000256" key="3">
    <source>
        <dbReference type="ARBA" id="ARBA00022692"/>
    </source>
</evidence>
<keyword evidence="9 12" id="KW-0472">Membrane</keyword>
<dbReference type="GO" id="GO:0006508">
    <property type="term" value="P:proteolysis"/>
    <property type="evidence" value="ECO:0007669"/>
    <property type="project" value="UniProtKB-KW"/>
</dbReference>
<evidence type="ECO:0000256" key="9">
    <source>
        <dbReference type="ARBA" id="ARBA00023136"/>
    </source>
</evidence>